<proteinExistence type="predicted"/>
<dbReference type="InterPro" id="IPR011335">
    <property type="entry name" value="Restrct_endonuc-II-like"/>
</dbReference>
<name>A0A7S9XFK1_9VIRU</name>
<dbReference type="InterPro" id="IPR011604">
    <property type="entry name" value="PDDEXK-like_dom_sf"/>
</dbReference>
<reference evidence="2" key="1">
    <citation type="submission" date="2020-08" db="EMBL/GenBank/DDBJ databases">
        <title>Bridging the membrane lipid divide: bacteria of the FCB group superphylum have the potential to synthesize archaeal ether lipids.</title>
        <authorList>
            <person name="Villanueva L."/>
            <person name="von Meijenfeldt F.A.B."/>
            <person name="Westbye A.B."/>
            <person name="Yadav S."/>
            <person name="Hopmans E.C."/>
            <person name="Dutilh B.E."/>
            <person name="Sinninghe Damste J.S."/>
        </authorList>
    </citation>
    <scope>NUCLEOTIDE SEQUENCE</scope>
    <source>
        <strain evidence="2">NIOZ-UU157</strain>
    </source>
</reference>
<dbReference type="SUPFAM" id="SSF52980">
    <property type="entry name" value="Restriction endonuclease-like"/>
    <property type="match status" value="1"/>
</dbReference>
<evidence type="ECO:0000313" key="2">
    <source>
        <dbReference type="EMBL" id="QPI16329.1"/>
    </source>
</evidence>
<feature type="domain" description="PD-(D/E)XK endonuclease-like" evidence="1">
    <location>
        <begin position="107"/>
        <end position="252"/>
    </location>
</feature>
<dbReference type="Pfam" id="PF12705">
    <property type="entry name" value="PDDEXK_1"/>
    <property type="match status" value="1"/>
</dbReference>
<accession>A0A7S9XFK1</accession>
<evidence type="ECO:0000259" key="1">
    <source>
        <dbReference type="Pfam" id="PF12705"/>
    </source>
</evidence>
<organism evidence="2">
    <name type="scientific">Virus NIOZ-UU157</name>
    <dbReference type="NCBI Taxonomy" id="2763269"/>
    <lineage>
        <taxon>Viruses</taxon>
    </lineage>
</organism>
<sequence>MAVIFKEDGHIYESLNENLEKDKIKWTSVTSFIGMFKPKFDRDGQAKKSSKNKRSKWYGMTPKAIKEAWDGETQRAIVLGNWYHNQREENILEFKTIERDGVEVPIIRPIIDNVGIKIAPEQKLKNGAYPELFVYLKSLGLCGQADLVSIVDGVINILDYKTNKEIKEKGYTNWEGITSKMFNPISHLDECNLNHYSLQMSLYAYIIKKHNPKLKVGKLQIQHVSFEKESENEFGYPITKYNDQDEPVIKEIKMYNLPYLKDEINNLVMWLKDNPQC</sequence>
<dbReference type="Gene3D" id="3.90.320.10">
    <property type="match status" value="1"/>
</dbReference>
<protein>
    <recommendedName>
        <fullName evidence="1">PD-(D/E)XK endonuclease-like domain-containing protein</fullName>
    </recommendedName>
</protein>
<dbReference type="EMBL" id="MW030556">
    <property type="protein sequence ID" value="QPI16329.1"/>
    <property type="molecule type" value="Genomic_DNA"/>
</dbReference>
<dbReference type="InterPro" id="IPR038726">
    <property type="entry name" value="PDDEXK_AddAB-type"/>
</dbReference>
<gene>
    <name evidence="2" type="ORF">NIOZUU157_00219</name>
</gene>